<dbReference type="GO" id="GO:0005634">
    <property type="term" value="C:nucleus"/>
    <property type="evidence" value="ECO:0000318"/>
    <property type="project" value="GO_Central"/>
</dbReference>
<dbReference type="InterPro" id="IPR026616">
    <property type="entry name" value="TEX15"/>
</dbReference>
<feature type="region of interest" description="Disordered" evidence="1">
    <location>
        <begin position="1920"/>
        <end position="1973"/>
    </location>
</feature>
<dbReference type="Bgee" id="ENSMODG00000047912">
    <property type="expression patterns" value="Expressed in spermatocyte and 3 other cell types or tissues"/>
</dbReference>
<evidence type="ECO:0000313" key="4">
    <source>
        <dbReference type="Ensembl" id="ENSMODP00000053518.1"/>
    </source>
</evidence>
<feature type="region of interest" description="Disordered" evidence="1">
    <location>
        <begin position="2915"/>
        <end position="2945"/>
    </location>
</feature>
<name>A0A5F8H117_MONDO</name>
<feature type="compositionally biased region" description="Low complexity" evidence="1">
    <location>
        <begin position="1600"/>
        <end position="1610"/>
    </location>
</feature>
<sequence>MELGGTKSTDGVSGVLPARPLDKTRQVNTRMEVKETKRGKSLSQRSASCRDHVAPGSSTSLEAHSLKNFTIPKIHRAAEKVYLSSCHTNRREYSSISHTLSQCRLDLSCELQSSWQFGETKLVHNEYLEKKFSAKRSEMREHGRRGRELEEHYCFLALSHSAVSRMYQSGLCTRESTLKALGNPLLGVYLFRHADVALSYARSRKHHVDNLMIFKVLYGKVKKIQPVMDKSKACLDPSPNFDCHMSRLIPTAKDIIEQQAVGSAVYLYEYNTLSKPVDKPRQCLPYATITVKFLGQKAESGPTITSLRFLSAGFPKWSEKRGSLNNCTIAKRIGKGKDATVIYEHFPKPTDSSAQDSCSCNAEMNPDISSPCGSVQNNSFFAVDTPDSQNDYNLTENHNLSQVQTIEANPPLLASVGATQNVNGDLLINLNYLEKFFNTLSAAVTFPNSVGTSTVTTSKLIKDPRLLRRGVPHDQANPESGSQETLPLESREEYPDSQMNSLPSLPMAAALPPGAIPGEPMALNLGSPHPEGLSHDAALKGVLSQNCDCRAIHEVVMDDPKEDQHHTDLQVPLPYASKEVIPEHDNREYIDKEMDSSSEMNKILLPVKKQARGKCISEMNHFPRKGMPMDTNSESLSNLVSQESQPDDLKIVHEILQPSSPGLLQVQKETRNKYNQGTQNVKSLNTDTENHSQQGKNKYCKKKENYDSTHGEKSSSRECCVSYEKHKVLILSHQDSNDCKKPRNQGTVTIPMRPSTSREQERKHIPWKSENSYPVLSTQKSSKNCLEEWLKCERMYIDKYFSKPPKVTELKMESLHLTPISMKANVSQEMDIIVQTKEKPNDLINLALDTEVSHSKVIRDGSEKYLGVSEGNENGLLSPEDPHKDGKMDVCLAEEADQSQVCPMFCDPVFGDDNIAFPDLNVYFQEQELRNEEHNGSHPKEEGRESLSTEKNKMENIYVNEKQIVYMEENCTTMVNNERDIKNLGRSEVIHSEKFSSVFNFTWKKSYMPLETALVENESRVIPGSQRGILFSHKRKLMPLTSTTTLSESTSSSAACVCKNSGANMPIPAALTPEFRHEFEDNQRNFQGIAQAIQSPSFGACGRNIFGEHQNDANYGRASEAHTQPTISEDQGVLPPQDLDFNNEIEVEFEQCEGSFLQLQGTAIHGNLPTDEMSSVYQLLESRIDWENLLGSQKPSEISKSTWPQEDGSQCFLKECSCIYSWTQKNHRDLLSPVVVPDLQVEITNIIQTRFTLSQEPLAMQGEVLVCPTPDTEEAEMNAVWKELESMADAPQFTCENTDSPSQGELFMDIWPEASELNRNLVISPPPESSAVHKACSPQPAATSKATQDDRPCPLAKLTAVHNKAPRGKDTRSKNSRRKQSLSSFKDKIIQRRNFRYPEPYGVTRKTSHHQSSEQFSSLSEGRIRTFSQSERYIRSVLNVLYSEASLCKSKRLSRKLNRAVLHLKKAHRRVHRSLQLITKVREKKRKSPLPKSYEVIRNSLWECCDLEGYNFLTERRYYSRHYWQKRKNDKREEKRSERLQVVGSRTSFPHHQGYSSSSSRDQGVRRSFSIEGPSTKASRSRVSTPRSTTLHRPHHSKSRGSASSRSSGKGPKRGADCQLSKGQQKAFPSHHSDDVNSREAPTGTHSTPPTMERNGEFCSDFGGNDLPLDTNKPNVGGNNETDSQENPDISISALKSGTEHCFNVDVSKTDQLRWPMGPPELEGYLPAEKSLALTRSLNPSMGSEHLVRASGDLAPWTSQEGESMFLDLSGISVENKEAEWWTLHSKRQPTVVGLAPCSPSLQQEEPQLQDDGEDSLDTIWGPCKNYLHRGDREEGSDTENTREGPVPPEKNKNCMNYAVDVLLNNISLENMRHSLSQKSRVKEKVKKRWKKQVEREQQGEKPVEHSSVLTELCEKSPIQIEDQGKQGQGLDSSVVTASWRKTTPSQLARTKEKEGGGQMEAEDGPTLSTITPQATMLGDPAIRKKVPQTRVRKMHSRIPEAEPTRQPPPTSELEARPEEDPPTLILKLSRILQKADEASTLKSLQEQIDTCQAVLPLFIEAFERKQKCSFKHILISRELLVEGNGWNNCKHHLHPQAVDSLVELQMMMETIQFIENKKGLLGSKPTFRSLLWYDASLYGELLRGNQGYQQQACLYPAFQDRLRYNAFSELQHYHDQLIKLLEVAKNKNKSYYVILKYKRQIKECEDVMKHSSNFNFSLSAPFTCGVNFGDNLEDLESLRKSTLELISNQDHFLRVQSCSGKQDHLWIIMEMISSKMHFIKNSESVGMKISLYGLEHIFFDAAKSLVWKERGLSVIKKDSPEKRKEELLRFNECALNKLQQIYETVEANSKAECASMGLLEETVDTPNMCQVGEIINQAGSADLKQLQELTARCTGHLETLKKCFQILQEAAVDSVLITEDNVLDLVKKHRQESVILKPEAVEMYIEVVMLSETIHFLKNVMAKKLDKPRFRGMLWFDLSLLSELIENQEKIASFLFLKENAAGCLWEAVESAILELKSEVAVICEYPEGTNSSYALQLLTRELLELSEIRTFLEQATLPMATYVDLVPYTLTVNYGTTLSELEHNYELFAVLLKNLTLASQKDLGKMAHVMRVMKTIEYLKVSCAKMGWCELSLLTCQMFTNAEKALQWKKEQTRGDHETKPRMVTKKLGAAWRQLLSPSGLPHKGPTVSKKRAFTLALCESGQEQLKSPDLPNCKKPKVSPRSSDRPATEVEKGLEREREKVADEGGPLGLVPPPHLSQTGKWPHDVPVQGAPGPSCLLLLQGPTRDGLPGGTAGPQESAAGTRGRGLPRSLIKRSWSEGALPNPPGLPLQTSKASLGPCLRQGPDAPQAAPILAGANSHSEANLHSATATEGSTFLHPDHERFPGPGMVLPGHVAVVIQPSCLGASELLSTQNRLLGPPGPPQPGQRPEPPSQLAPGAPGVCPFSLQLPPQQPESGLGVFVPASGGCWNGHSQQNPPDPQVWGPSYTFYPSYSWCVYHYCTSGGCSGGSSVTHTYQGMASYEGQPPPQAMARPPVYHFPSGPLGHSGPGDPQRSGFGQPLPMQGMGASHHGPLPCPAAWPPFVATTCASSQGLPQVSYPCQFSPGLFPGGTCTCGEYCEVRVPQPRVLGASSLREKRPLLESWQSSVLSGAGLQQGRSVP</sequence>
<feature type="region of interest" description="Disordered" evidence="1">
    <location>
        <begin position="676"/>
        <end position="698"/>
    </location>
</feature>
<feature type="compositionally biased region" description="Basic and acidic residues" evidence="1">
    <location>
        <begin position="1829"/>
        <end position="1843"/>
    </location>
</feature>
<feature type="region of interest" description="Disordered" evidence="1">
    <location>
        <begin position="1324"/>
        <end position="1419"/>
    </location>
</feature>
<dbReference type="FunCoup" id="A0A5F8H117">
    <property type="interactions" value="399"/>
</dbReference>
<evidence type="ECO:0000259" key="2">
    <source>
        <dbReference type="Pfam" id="PF12509"/>
    </source>
</evidence>
<feature type="compositionally biased region" description="Polar residues" evidence="1">
    <location>
        <begin position="676"/>
        <end position="696"/>
    </location>
</feature>
<dbReference type="Pfam" id="PF15326">
    <property type="entry name" value="TEX15"/>
    <property type="match status" value="2"/>
</dbReference>
<evidence type="ECO:0000259" key="3">
    <source>
        <dbReference type="Pfam" id="PF15326"/>
    </source>
</evidence>
<feature type="region of interest" description="Disordered" evidence="1">
    <location>
        <begin position="1828"/>
        <end position="1853"/>
    </location>
</feature>
<evidence type="ECO:0000313" key="5">
    <source>
        <dbReference type="Proteomes" id="UP000002280"/>
    </source>
</evidence>
<dbReference type="Pfam" id="PF12509">
    <property type="entry name" value="DUF3715"/>
    <property type="match status" value="1"/>
</dbReference>
<feature type="compositionally biased region" description="Polar residues" evidence="1">
    <location>
        <begin position="1672"/>
        <end position="1689"/>
    </location>
</feature>
<feature type="domain" description="Testis expressed sequence 15" evidence="3">
    <location>
        <begin position="2365"/>
        <end position="2488"/>
    </location>
</feature>
<accession>A0A5F8H117</accession>
<feature type="region of interest" description="Disordered" evidence="1">
    <location>
        <begin position="465"/>
        <end position="513"/>
    </location>
</feature>
<feature type="compositionally biased region" description="Basic residues" evidence="1">
    <location>
        <begin position="1590"/>
        <end position="1599"/>
    </location>
</feature>
<dbReference type="Gene3D" id="3.90.228.10">
    <property type="match status" value="1"/>
</dbReference>
<feature type="region of interest" description="Disordered" evidence="1">
    <location>
        <begin position="735"/>
        <end position="764"/>
    </location>
</feature>
<feature type="region of interest" description="Disordered" evidence="1">
    <location>
        <begin position="1986"/>
        <end position="2023"/>
    </location>
</feature>
<dbReference type="SUPFAM" id="SSF56399">
    <property type="entry name" value="ADP-ribosylation"/>
    <property type="match status" value="1"/>
</dbReference>
<feature type="compositionally biased region" description="Pro residues" evidence="1">
    <location>
        <begin position="2921"/>
        <end position="2936"/>
    </location>
</feature>
<feature type="region of interest" description="Disordered" evidence="1">
    <location>
        <begin position="2785"/>
        <end position="2811"/>
    </location>
</feature>
<feature type="compositionally biased region" description="Low complexity" evidence="1">
    <location>
        <begin position="502"/>
        <end position="513"/>
    </location>
</feature>
<feature type="compositionally biased region" description="Basic and acidic residues" evidence="1">
    <location>
        <begin position="1530"/>
        <end position="1539"/>
    </location>
</feature>
<reference evidence="4 5" key="1">
    <citation type="journal article" date="2007" name="Nature">
        <title>Genome of the marsupial Monodelphis domestica reveals innovation in non-coding sequences.</title>
        <authorList>
            <person name="Mikkelsen T.S."/>
            <person name="Wakefield M.J."/>
            <person name="Aken B."/>
            <person name="Amemiya C.T."/>
            <person name="Chang J.L."/>
            <person name="Duke S."/>
            <person name="Garber M."/>
            <person name="Gentles A.J."/>
            <person name="Goodstadt L."/>
            <person name="Heger A."/>
            <person name="Jurka J."/>
            <person name="Kamal M."/>
            <person name="Mauceli E."/>
            <person name="Searle S.M."/>
            <person name="Sharpe T."/>
            <person name="Baker M.L."/>
            <person name="Batzer M.A."/>
            <person name="Benos P.V."/>
            <person name="Belov K."/>
            <person name="Clamp M."/>
            <person name="Cook A."/>
            <person name="Cuff J."/>
            <person name="Das R."/>
            <person name="Davidow L."/>
            <person name="Deakin J.E."/>
            <person name="Fazzari M.J."/>
            <person name="Glass J.L."/>
            <person name="Grabherr M."/>
            <person name="Greally J.M."/>
            <person name="Gu W."/>
            <person name="Hore T.A."/>
            <person name="Huttley G.A."/>
            <person name="Kleber M."/>
            <person name="Jirtle R.L."/>
            <person name="Koina E."/>
            <person name="Lee J.T."/>
            <person name="Mahony S."/>
            <person name="Marra M.A."/>
            <person name="Miller R.D."/>
            <person name="Nicholls R.D."/>
            <person name="Oda M."/>
            <person name="Papenfuss A.T."/>
            <person name="Parra Z.E."/>
            <person name="Pollock D.D."/>
            <person name="Ray D.A."/>
            <person name="Schein J.E."/>
            <person name="Speed T.P."/>
            <person name="Thompson K."/>
            <person name="VandeBerg J.L."/>
            <person name="Wade C.M."/>
            <person name="Walker J.A."/>
            <person name="Waters P.D."/>
            <person name="Webber C."/>
            <person name="Weidman J.R."/>
            <person name="Xie X."/>
            <person name="Zody M.C."/>
            <person name="Baldwin J."/>
            <person name="Abdouelleil A."/>
            <person name="Abdulkadir J."/>
            <person name="Abebe A."/>
            <person name="Abera B."/>
            <person name="Abreu J."/>
            <person name="Acer S.C."/>
            <person name="Aftuck L."/>
            <person name="Alexander A."/>
            <person name="An P."/>
            <person name="Anderson E."/>
            <person name="Anderson S."/>
            <person name="Arachi H."/>
            <person name="Azer M."/>
            <person name="Bachantsang P."/>
            <person name="Barry A."/>
            <person name="Bayul T."/>
            <person name="Berlin A."/>
            <person name="Bessette D."/>
            <person name="Bloom T."/>
            <person name="Bloom T."/>
            <person name="Boguslavskiy L."/>
            <person name="Bonnet C."/>
            <person name="Boukhgalter B."/>
            <person name="Bourzgui I."/>
            <person name="Brown A."/>
            <person name="Cahill P."/>
            <person name="Channer S."/>
            <person name="Cheshatsang Y."/>
            <person name="Chuda L."/>
            <person name="Citroen M."/>
            <person name="Collymore A."/>
            <person name="Cooke P."/>
            <person name="Costello M."/>
            <person name="D'Aco K."/>
            <person name="Daza R."/>
            <person name="De Haan G."/>
            <person name="DeGray S."/>
            <person name="DeMaso C."/>
            <person name="Dhargay N."/>
            <person name="Dooley K."/>
            <person name="Dooley E."/>
            <person name="Doricent M."/>
            <person name="Dorje P."/>
            <person name="Dorjee K."/>
            <person name="Dupes A."/>
            <person name="Elong R."/>
            <person name="Falk J."/>
            <person name="Farina A."/>
            <person name="Faro S."/>
            <person name="Ferguson D."/>
            <person name="Fisher S."/>
            <person name="Foley C.D."/>
            <person name="Franke A."/>
            <person name="Friedrich D."/>
            <person name="Gadbois L."/>
            <person name="Gearin G."/>
            <person name="Gearin C.R."/>
            <person name="Giannoukos G."/>
            <person name="Goode T."/>
            <person name="Graham J."/>
            <person name="Grandbois E."/>
            <person name="Grewal S."/>
            <person name="Gyaltsen K."/>
            <person name="Hafez N."/>
            <person name="Hagos B."/>
            <person name="Hall J."/>
            <person name="Henson C."/>
            <person name="Hollinger A."/>
            <person name="Honan T."/>
            <person name="Huard M.D."/>
            <person name="Hughes L."/>
            <person name="Hurhula B."/>
            <person name="Husby M.E."/>
            <person name="Kamat A."/>
            <person name="Kanga B."/>
            <person name="Kashin S."/>
            <person name="Khazanovich D."/>
            <person name="Kisner P."/>
            <person name="Lance K."/>
            <person name="Lara M."/>
            <person name="Lee W."/>
            <person name="Lennon N."/>
            <person name="Letendre F."/>
            <person name="LeVine R."/>
            <person name="Lipovsky A."/>
            <person name="Liu X."/>
            <person name="Liu J."/>
            <person name="Liu S."/>
            <person name="Lokyitsang T."/>
            <person name="Lokyitsang Y."/>
            <person name="Lubonja R."/>
            <person name="Lui A."/>
            <person name="MacDonald P."/>
            <person name="Magnisalis V."/>
            <person name="Maru K."/>
            <person name="Matthews C."/>
            <person name="McCusker W."/>
            <person name="McDonough S."/>
            <person name="Mehta T."/>
            <person name="Meldrim J."/>
            <person name="Meneus L."/>
            <person name="Mihai O."/>
            <person name="Mihalev A."/>
            <person name="Mihova T."/>
            <person name="Mittelman R."/>
            <person name="Mlenga V."/>
            <person name="Montmayeur A."/>
            <person name="Mulrain L."/>
            <person name="Navidi A."/>
            <person name="Naylor J."/>
            <person name="Negash T."/>
            <person name="Nguyen T."/>
            <person name="Nguyen N."/>
            <person name="Nicol R."/>
            <person name="Norbu C."/>
            <person name="Norbu N."/>
            <person name="Novod N."/>
            <person name="O'Neill B."/>
            <person name="Osman S."/>
            <person name="Markiewicz E."/>
            <person name="Oyono O.L."/>
            <person name="Patti C."/>
            <person name="Phunkhang P."/>
            <person name="Pierre F."/>
            <person name="Priest M."/>
            <person name="Raghuraman S."/>
            <person name="Rege F."/>
            <person name="Reyes R."/>
            <person name="Rise C."/>
            <person name="Rogov P."/>
            <person name="Ross K."/>
            <person name="Ryan E."/>
            <person name="Settipalli S."/>
            <person name="Shea T."/>
            <person name="Sherpa N."/>
            <person name="Shi L."/>
            <person name="Shih D."/>
            <person name="Sparrow T."/>
            <person name="Spaulding J."/>
            <person name="Stalker J."/>
            <person name="Stange-Thomann N."/>
            <person name="Stavropoulos S."/>
            <person name="Stone C."/>
            <person name="Strader C."/>
            <person name="Tesfaye S."/>
            <person name="Thomson T."/>
            <person name="Thoulutsang Y."/>
            <person name="Thoulutsang D."/>
            <person name="Topham K."/>
            <person name="Topping I."/>
            <person name="Tsamla T."/>
            <person name="Vassiliev H."/>
            <person name="Vo A."/>
            <person name="Wangchuk T."/>
            <person name="Wangdi T."/>
            <person name="Weiand M."/>
            <person name="Wilkinson J."/>
            <person name="Wilson A."/>
            <person name="Yadav S."/>
            <person name="Young G."/>
            <person name="Yu Q."/>
            <person name="Zembek L."/>
            <person name="Zhong D."/>
            <person name="Zimmer A."/>
            <person name="Zwirko Z."/>
            <person name="Jaffe D.B."/>
            <person name="Alvarez P."/>
            <person name="Brockman W."/>
            <person name="Butler J."/>
            <person name="Chin C."/>
            <person name="Gnerre S."/>
            <person name="MacCallum I."/>
            <person name="Graves J.A."/>
            <person name="Ponting C.P."/>
            <person name="Breen M."/>
            <person name="Samollow P.B."/>
            <person name="Lander E.S."/>
            <person name="Lindblad-Toh K."/>
        </authorList>
    </citation>
    <scope>NUCLEOTIDE SEQUENCE [LARGE SCALE GENOMIC DNA]</scope>
</reference>
<dbReference type="InParanoid" id="A0A5F8H117"/>
<feature type="domain" description="TASOR pseudo-PARP" evidence="2">
    <location>
        <begin position="138"/>
        <end position="285"/>
    </location>
</feature>
<evidence type="ECO:0008006" key="6">
    <source>
        <dbReference type="Google" id="ProtNLM"/>
    </source>
</evidence>
<feature type="region of interest" description="Disordered" evidence="1">
    <location>
        <begin position="1524"/>
        <end position="1689"/>
    </location>
</feature>
<feature type="region of interest" description="Disordered" evidence="1">
    <location>
        <begin position="35"/>
        <end position="57"/>
    </location>
</feature>
<dbReference type="InterPro" id="IPR032765">
    <property type="entry name" value="TEX15_dom"/>
</dbReference>
<proteinExistence type="predicted"/>
<reference evidence="4" key="2">
    <citation type="submission" date="2025-08" db="UniProtKB">
        <authorList>
            <consortium name="Ensembl"/>
        </authorList>
    </citation>
    <scope>IDENTIFICATION</scope>
</reference>
<dbReference type="GO" id="GO:0010569">
    <property type="term" value="P:regulation of double-strand break repair via homologous recombination"/>
    <property type="evidence" value="ECO:0000318"/>
    <property type="project" value="GO_Central"/>
</dbReference>
<dbReference type="GO" id="GO:0007140">
    <property type="term" value="P:male meiotic nuclear division"/>
    <property type="evidence" value="ECO:0000318"/>
    <property type="project" value="GO_Central"/>
</dbReference>
<feature type="region of interest" description="Disordered" evidence="1">
    <location>
        <begin position="930"/>
        <end position="949"/>
    </location>
</feature>
<dbReference type="InterPro" id="IPR022188">
    <property type="entry name" value="TASOR_DUF3715"/>
</dbReference>
<evidence type="ECO:0000256" key="1">
    <source>
        <dbReference type="SAM" id="MobiDB-lite"/>
    </source>
</evidence>
<organism evidence="4 5">
    <name type="scientific">Monodelphis domestica</name>
    <name type="common">Gray short-tailed opossum</name>
    <dbReference type="NCBI Taxonomy" id="13616"/>
    <lineage>
        <taxon>Eukaryota</taxon>
        <taxon>Metazoa</taxon>
        <taxon>Chordata</taxon>
        <taxon>Craniata</taxon>
        <taxon>Vertebrata</taxon>
        <taxon>Euteleostomi</taxon>
        <taxon>Mammalia</taxon>
        <taxon>Metatheria</taxon>
        <taxon>Didelphimorphia</taxon>
        <taxon>Didelphidae</taxon>
        <taxon>Monodelphis</taxon>
    </lineage>
</organism>
<keyword evidence="5" id="KW-1185">Reference proteome</keyword>
<feature type="region of interest" description="Disordered" evidence="1">
    <location>
        <begin position="2707"/>
        <end position="2766"/>
    </location>
</feature>
<dbReference type="GeneTree" id="ENSGT00390000006260"/>
<feature type="compositionally biased region" description="Polar residues" evidence="1">
    <location>
        <begin position="1930"/>
        <end position="1949"/>
    </location>
</feature>
<dbReference type="PANTHER" id="PTHR22380">
    <property type="entry name" value="TESTIS-EXPRESSED PROTEIN 15"/>
    <property type="match status" value="1"/>
</dbReference>
<dbReference type="STRING" id="13616.ENSMODP00000053518"/>
<dbReference type="OMA" id="DATCIAH"/>
<feature type="compositionally biased region" description="Basic and acidic residues" evidence="1">
    <location>
        <begin position="2725"/>
        <end position="2746"/>
    </location>
</feature>
<feature type="domain" description="Testis expressed sequence 15" evidence="3">
    <location>
        <begin position="1954"/>
        <end position="2182"/>
    </location>
</feature>
<reference evidence="4" key="3">
    <citation type="submission" date="2025-09" db="UniProtKB">
        <authorList>
            <consortium name="Ensembl"/>
        </authorList>
    </citation>
    <scope>IDENTIFICATION</scope>
</reference>
<dbReference type="GO" id="GO:0007130">
    <property type="term" value="P:synaptonemal complex assembly"/>
    <property type="evidence" value="ECO:0000318"/>
    <property type="project" value="GO_Central"/>
</dbReference>
<feature type="compositionally biased region" description="Basic residues" evidence="1">
    <location>
        <begin position="1986"/>
        <end position="1997"/>
    </location>
</feature>
<dbReference type="Ensembl" id="ENSMODT00000063375.1">
    <property type="protein sequence ID" value="ENSMODP00000053518.1"/>
    <property type="gene ID" value="ENSMODG00000047912.1"/>
</dbReference>
<dbReference type="PANTHER" id="PTHR22380:SF1">
    <property type="entry name" value="TESTIS-EXPRESSED PROTEIN 15"/>
    <property type="match status" value="1"/>
</dbReference>
<dbReference type="Proteomes" id="UP000002280">
    <property type="component" value="Chromosome 5"/>
</dbReference>
<feature type="compositionally biased region" description="Polar residues" evidence="1">
    <location>
        <begin position="1544"/>
        <end position="1562"/>
    </location>
</feature>
<feature type="region of interest" description="Disordered" evidence="1">
    <location>
        <begin position="3044"/>
        <end position="3063"/>
    </location>
</feature>
<protein>
    <recommendedName>
        <fullName evidence="6">Testis expressed 15, meiosis and synapsis associated</fullName>
    </recommendedName>
</protein>